<dbReference type="Proteomes" id="UP001201812">
    <property type="component" value="Unassembled WGS sequence"/>
</dbReference>
<gene>
    <name evidence="2" type="ORF">DdX_12527</name>
</gene>
<feature type="signal peptide" evidence="1">
    <location>
        <begin position="1"/>
        <end position="16"/>
    </location>
</feature>
<comment type="caution">
    <text evidence="2">The sequence shown here is derived from an EMBL/GenBank/DDBJ whole genome shotgun (WGS) entry which is preliminary data.</text>
</comment>
<feature type="chain" id="PRO_5041920011" evidence="1">
    <location>
        <begin position="17"/>
        <end position="91"/>
    </location>
</feature>
<proteinExistence type="predicted"/>
<reference evidence="2" key="1">
    <citation type="submission" date="2022-01" db="EMBL/GenBank/DDBJ databases">
        <title>Genome Sequence Resource for Two Populations of Ditylenchus destructor, the Migratory Endoparasitic Phytonematode.</title>
        <authorList>
            <person name="Zhang H."/>
            <person name="Lin R."/>
            <person name="Xie B."/>
        </authorList>
    </citation>
    <scope>NUCLEOTIDE SEQUENCE</scope>
    <source>
        <strain evidence="2">BazhouSP</strain>
    </source>
</reference>
<protein>
    <submittedName>
        <fullName evidence="2">Uncharacterized protein</fullName>
    </submittedName>
</protein>
<dbReference type="AlphaFoldDB" id="A0AAD4QX74"/>
<organism evidence="2 3">
    <name type="scientific">Ditylenchus destructor</name>
    <dbReference type="NCBI Taxonomy" id="166010"/>
    <lineage>
        <taxon>Eukaryota</taxon>
        <taxon>Metazoa</taxon>
        <taxon>Ecdysozoa</taxon>
        <taxon>Nematoda</taxon>
        <taxon>Chromadorea</taxon>
        <taxon>Rhabditida</taxon>
        <taxon>Tylenchina</taxon>
        <taxon>Tylenchomorpha</taxon>
        <taxon>Sphaerularioidea</taxon>
        <taxon>Anguinidae</taxon>
        <taxon>Anguininae</taxon>
        <taxon>Ditylenchus</taxon>
    </lineage>
</organism>
<evidence type="ECO:0000313" key="2">
    <source>
        <dbReference type="EMBL" id="KAI1707153.1"/>
    </source>
</evidence>
<keyword evidence="3" id="KW-1185">Reference proteome</keyword>
<name>A0AAD4QX74_9BILA</name>
<sequence>MHSFLLVFLFVGLTCATESIEIRDLYNVSLNDQLLTYNVSQDMEDSQLDGCGGTGLTCQQDSDCCSNGDGTSPVCTNNQCCQTGTLCILKF</sequence>
<evidence type="ECO:0000313" key="3">
    <source>
        <dbReference type="Proteomes" id="UP001201812"/>
    </source>
</evidence>
<keyword evidence="1" id="KW-0732">Signal</keyword>
<accession>A0AAD4QX74</accession>
<evidence type="ECO:0000256" key="1">
    <source>
        <dbReference type="SAM" id="SignalP"/>
    </source>
</evidence>
<dbReference type="EMBL" id="JAKKPZ010000042">
    <property type="protein sequence ID" value="KAI1707153.1"/>
    <property type="molecule type" value="Genomic_DNA"/>
</dbReference>